<dbReference type="EMBL" id="NBNE01010020">
    <property type="protein sequence ID" value="OWY97837.1"/>
    <property type="molecule type" value="Genomic_DNA"/>
</dbReference>
<dbReference type="InterPro" id="IPR016197">
    <property type="entry name" value="Chromo-like_dom_sf"/>
</dbReference>
<evidence type="ECO:0008006" key="3">
    <source>
        <dbReference type="Google" id="ProtNLM"/>
    </source>
</evidence>
<reference evidence="2" key="1">
    <citation type="submission" date="2017-03" db="EMBL/GenBank/DDBJ databases">
        <title>Phytopthora megakarya and P. palmivora, two closely related causual agents of cacao black pod achieved similar genome size and gene model numbers by different mechanisms.</title>
        <authorList>
            <person name="Ali S."/>
            <person name="Shao J."/>
            <person name="Larry D.J."/>
            <person name="Kronmiller B."/>
            <person name="Shen D."/>
            <person name="Strem M.D."/>
            <person name="Melnick R.L."/>
            <person name="Guiltinan M.J."/>
            <person name="Tyler B.M."/>
            <person name="Meinhardt L.W."/>
            <person name="Bailey B.A."/>
        </authorList>
    </citation>
    <scope>NUCLEOTIDE SEQUENCE [LARGE SCALE GENOMIC DNA]</scope>
    <source>
        <strain evidence="2">zdho120</strain>
    </source>
</reference>
<dbReference type="Gene3D" id="3.30.420.10">
    <property type="entry name" value="Ribonuclease H-like superfamily/Ribonuclease H"/>
    <property type="match status" value="1"/>
</dbReference>
<dbReference type="AlphaFoldDB" id="A0A225UYL9"/>
<evidence type="ECO:0000313" key="2">
    <source>
        <dbReference type="Proteomes" id="UP000198211"/>
    </source>
</evidence>
<gene>
    <name evidence="1" type="ORF">PHMEG_00031534</name>
</gene>
<proteinExistence type="predicted"/>
<dbReference type="GO" id="GO:0003676">
    <property type="term" value="F:nucleic acid binding"/>
    <property type="evidence" value="ECO:0007669"/>
    <property type="project" value="InterPro"/>
</dbReference>
<dbReference type="OrthoDB" id="126475at2759"/>
<dbReference type="InterPro" id="IPR012337">
    <property type="entry name" value="RNaseH-like_sf"/>
</dbReference>
<sequence>MDWYSRFGIPRHWISDQATHRKNELMDKLCTRLKCKQTFSPTYSTWINGSVECVNRLKFFADRDLEITEEFLEQVAFQGIMLCVRKLIQHHWNNTSRCYEIQVGWHGLEAIEDSWEPLLALHKDVKTLVQAYVATAKDSKLERHLKALEAPTRRY</sequence>
<organism evidence="1 2">
    <name type="scientific">Phytophthora megakarya</name>
    <dbReference type="NCBI Taxonomy" id="4795"/>
    <lineage>
        <taxon>Eukaryota</taxon>
        <taxon>Sar</taxon>
        <taxon>Stramenopiles</taxon>
        <taxon>Oomycota</taxon>
        <taxon>Peronosporomycetes</taxon>
        <taxon>Peronosporales</taxon>
        <taxon>Peronosporaceae</taxon>
        <taxon>Phytophthora</taxon>
    </lineage>
</organism>
<dbReference type="SUPFAM" id="SSF53098">
    <property type="entry name" value="Ribonuclease H-like"/>
    <property type="match status" value="1"/>
</dbReference>
<name>A0A225UYL9_9STRA</name>
<accession>A0A225UYL9</accession>
<dbReference type="InterPro" id="IPR036397">
    <property type="entry name" value="RNaseH_sf"/>
</dbReference>
<dbReference type="Proteomes" id="UP000198211">
    <property type="component" value="Unassembled WGS sequence"/>
</dbReference>
<dbReference type="Gene3D" id="2.40.50.40">
    <property type="match status" value="1"/>
</dbReference>
<evidence type="ECO:0000313" key="1">
    <source>
        <dbReference type="EMBL" id="OWY97837.1"/>
    </source>
</evidence>
<dbReference type="SUPFAM" id="SSF54160">
    <property type="entry name" value="Chromo domain-like"/>
    <property type="match status" value="1"/>
</dbReference>
<comment type="caution">
    <text evidence="1">The sequence shown here is derived from an EMBL/GenBank/DDBJ whole genome shotgun (WGS) entry which is preliminary data.</text>
</comment>
<protein>
    <recommendedName>
        <fullName evidence="3">Chromo domain-containing protein</fullName>
    </recommendedName>
</protein>
<keyword evidence="2" id="KW-1185">Reference proteome</keyword>